<proteinExistence type="predicted"/>
<sequence length="90" mass="10277">VQQAEAQHRVEELSETVHGLSIRREQGSPSFSSQQLHIPEDKWRKLTIPIFEGEGAFDWTGRVERYIELRNVTEAEKIQAAMVAMEGEAL</sequence>
<evidence type="ECO:0000313" key="2">
    <source>
        <dbReference type="Proteomes" id="UP000265520"/>
    </source>
</evidence>
<protein>
    <submittedName>
        <fullName evidence="1">Uncharacterized protein</fullName>
    </submittedName>
</protein>
<feature type="non-terminal residue" evidence="1">
    <location>
        <position position="90"/>
    </location>
</feature>
<evidence type="ECO:0000313" key="1">
    <source>
        <dbReference type="EMBL" id="MCI59314.1"/>
    </source>
</evidence>
<comment type="caution">
    <text evidence="1">The sequence shown here is derived from an EMBL/GenBank/DDBJ whole genome shotgun (WGS) entry which is preliminary data.</text>
</comment>
<dbReference type="Proteomes" id="UP000265520">
    <property type="component" value="Unassembled WGS sequence"/>
</dbReference>
<reference evidence="1 2" key="1">
    <citation type="journal article" date="2018" name="Front. Plant Sci.">
        <title>Red Clover (Trifolium pratense) and Zigzag Clover (T. medium) - A Picture of Genomic Similarities and Differences.</title>
        <authorList>
            <person name="Dluhosova J."/>
            <person name="Istvanek J."/>
            <person name="Nedelnik J."/>
            <person name="Repkova J."/>
        </authorList>
    </citation>
    <scope>NUCLEOTIDE SEQUENCE [LARGE SCALE GENOMIC DNA]</scope>
    <source>
        <strain evidence="2">cv. 10/8</strain>
        <tissue evidence="1">Leaf</tissue>
    </source>
</reference>
<feature type="non-terminal residue" evidence="1">
    <location>
        <position position="1"/>
    </location>
</feature>
<accession>A0A392TFE1</accession>
<dbReference type="EMBL" id="LXQA010561177">
    <property type="protein sequence ID" value="MCI59314.1"/>
    <property type="molecule type" value="Genomic_DNA"/>
</dbReference>
<name>A0A392TFE1_9FABA</name>
<organism evidence="1 2">
    <name type="scientific">Trifolium medium</name>
    <dbReference type="NCBI Taxonomy" id="97028"/>
    <lineage>
        <taxon>Eukaryota</taxon>
        <taxon>Viridiplantae</taxon>
        <taxon>Streptophyta</taxon>
        <taxon>Embryophyta</taxon>
        <taxon>Tracheophyta</taxon>
        <taxon>Spermatophyta</taxon>
        <taxon>Magnoliopsida</taxon>
        <taxon>eudicotyledons</taxon>
        <taxon>Gunneridae</taxon>
        <taxon>Pentapetalae</taxon>
        <taxon>rosids</taxon>
        <taxon>fabids</taxon>
        <taxon>Fabales</taxon>
        <taxon>Fabaceae</taxon>
        <taxon>Papilionoideae</taxon>
        <taxon>50 kb inversion clade</taxon>
        <taxon>NPAAA clade</taxon>
        <taxon>Hologalegina</taxon>
        <taxon>IRL clade</taxon>
        <taxon>Trifolieae</taxon>
        <taxon>Trifolium</taxon>
    </lineage>
</organism>
<dbReference type="AlphaFoldDB" id="A0A392TFE1"/>
<keyword evidence="2" id="KW-1185">Reference proteome</keyword>